<feature type="signal peptide" evidence="1">
    <location>
        <begin position="1"/>
        <end position="25"/>
    </location>
</feature>
<evidence type="ECO:0000313" key="2">
    <source>
        <dbReference type="EMBL" id="XDQ13944.1"/>
    </source>
</evidence>
<gene>
    <name evidence="2" type="ORF">AB5J55_32020</name>
</gene>
<protein>
    <submittedName>
        <fullName evidence="2">DUF6174 domain-containing protein</fullName>
    </submittedName>
</protein>
<name>A0AB39N7Q9_9ACTN</name>
<organism evidence="2">
    <name type="scientific">Streptomyces sp. R11</name>
    <dbReference type="NCBI Taxonomy" id="3238625"/>
    <lineage>
        <taxon>Bacteria</taxon>
        <taxon>Bacillati</taxon>
        <taxon>Actinomycetota</taxon>
        <taxon>Actinomycetes</taxon>
        <taxon>Kitasatosporales</taxon>
        <taxon>Streptomycetaceae</taxon>
        <taxon>Streptomyces</taxon>
    </lineage>
</organism>
<dbReference type="EMBL" id="CP163432">
    <property type="protein sequence ID" value="XDQ13944.1"/>
    <property type="molecule type" value="Genomic_DNA"/>
</dbReference>
<proteinExistence type="predicted"/>
<feature type="chain" id="PRO_5044350097" evidence="1">
    <location>
        <begin position="26"/>
        <end position="155"/>
    </location>
</feature>
<dbReference type="Pfam" id="PF19671">
    <property type="entry name" value="DUF6174"/>
    <property type="match status" value="1"/>
</dbReference>
<keyword evidence="1" id="KW-0732">Signal</keyword>
<dbReference type="InterPro" id="IPR046172">
    <property type="entry name" value="DUF6174"/>
</dbReference>
<evidence type="ECO:0000256" key="1">
    <source>
        <dbReference type="SAM" id="SignalP"/>
    </source>
</evidence>
<reference evidence="2" key="1">
    <citation type="submission" date="2024-07" db="EMBL/GenBank/DDBJ databases">
        <authorList>
            <person name="Yu S.T."/>
        </authorList>
    </citation>
    <scope>NUCLEOTIDE SEQUENCE</scope>
    <source>
        <strain evidence="2">R11</strain>
    </source>
</reference>
<dbReference type="PROSITE" id="PS51257">
    <property type="entry name" value="PROKAR_LIPOPROTEIN"/>
    <property type="match status" value="1"/>
</dbReference>
<accession>A0AB39N7Q9</accession>
<sequence length="155" mass="16501">MTAVSRPARAVFSASLVGGLLCAVAACGAETGKGASAHSRTSWREPAAYTYTLRSGEGERALIGTFRITVRDGAVVRTVGLDDSGRRVTEDIPDAVPTLGELLKELEQARQDGADKAEAQYAADGHPVRISLDWEEHAIDDEALYVISAYRPIGD</sequence>
<dbReference type="AlphaFoldDB" id="A0AB39N7Q9"/>
<dbReference type="RefSeq" id="WP_369273934.1">
    <property type="nucleotide sequence ID" value="NZ_CP163432.1"/>
</dbReference>